<sequence length="83" mass="9570">MSKNPGGTVIYTRPGCPYCTKIKEVYNQKGWAYTEYVLDRQFTRDQFRSEFGVNATFPQVLINGQKMGGCTETVKFLREAKYL</sequence>
<proteinExistence type="predicted"/>
<evidence type="ECO:0000313" key="1">
    <source>
        <dbReference type="EMBL" id="UNH61206.1"/>
    </source>
</evidence>
<name>A0AC61TST7_9CAUD</name>
<keyword evidence="2" id="KW-1185">Reference proteome</keyword>
<dbReference type="Proteomes" id="UP000829362">
    <property type="component" value="Segment"/>
</dbReference>
<protein>
    <submittedName>
        <fullName evidence="1">Glutaredoxin</fullName>
    </submittedName>
</protein>
<evidence type="ECO:0000313" key="2">
    <source>
        <dbReference type="Proteomes" id="UP000829362"/>
    </source>
</evidence>
<accession>A0AC61TST7</accession>
<gene>
    <name evidence="1" type="ORF">SSZBM1_89</name>
</gene>
<dbReference type="EMBL" id="OL473597">
    <property type="protein sequence ID" value="UNH61206.1"/>
    <property type="molecule type" value="Genomic_DNA"/>
</dbReference>
<organism evidence="1 2">
    <name type="scientific">Synechococcus phage S-SZBM1</name>
    <dbReference type="NCBI Taxonomy" id="2926475"/>
    <lineage>
        <taxon>Viruses</taxon>
        <taxon>Duplodnaviria</taxon>
        <taxon>Heunggongvirae</taxon>
        <taxon>Uroviricota</taxon>
        <taxon>Caudoviricetes</taxon>
        <taxon>Pantevenvirales</taxon>
        <taxon>Kyanoviridae</taxon>
        <taxon>Shenzhenivirus</taxon>
        <taxon>Shenzhenivirus sszbm1</taxon>
    </lineage>
</organism>
<reference evidence="1" key="1">
    <citation type="submission" date="2021-11" db="EMBL/GenBank/DDBJ databases">
        <authorList>
            <person name="Rong C."/>
            <person name="Yang Y."/>
            <person name="Li S."/>
            <person name="Zhou K."/>
            <person name="Xu Y."/>
            <person name="Zhang R."/>
            <person name="Zhang Y."/>
        </authorList>
    </citation>
    <scope>NUCLEOTIDE SEQUENCE</scope>
</reference>